<evidence type="ECO:0000313" key="9">
    <source>
        <dbReference type="EMBL" id="MDT0618643.1"/>
    </source>
</evidence>
<dbReference type="InterPro" id="IPR042094">
    <property type="entry name" value="T2SS_GspF_sf"/>
</dbReference>
<dbReference type="PANTHER" id="PTHR30012">
    <property type="entry name" value="GENERAL SECRETION PATHWAY PROTEIN"/>
    <property type="match status" value="1"/>
</dbReference>
<evidence type="ECO:0000256" key="2">
    <source>
        <dbReference type="ARBA" id="ARBA00005745"/>
    </source>
</evidence>
<comment type="subcellular location">
    <subcellularLocation>
        <location evidence="1">Cell membrane</location>
        <topology evidence="1">Multi-pass membrane protein</topology>
    </subcellularLocation>
</comment>
<reference evidence="9 10" key="1">
    <citation type="submission" date="2023-09" db="EMBL/GenBank/DDBJ databases">
        <authorList>
            <person name="Rey-Velasco X."/>
        </authorList>
    </citation>
    <scope>NUCLEOTIDE SEQUENCE [LARGE SCALE GENOMIC DNA]</scope>
    <source>
        <strain evidence="9 10">P385</strain>
    </source>
</reference>
<protein>
    <submittedName>
        <fullName evidence="9">Type II secretion system F family protein</fullName>
    </submittedName>
</protein>
<evidence type="ECO:0000256" key="4">
    <source>
        <dbReference type="ARBA" id="ARBA00022692"/>
    </source>
</evidence>
<keyword evidence="5 7" id="KW-1133">Transmembrane helix</keyword>
<dbReference type="Proteomes" id="UP001259982">
    <property type="component" value="Unassembled WGS sequence"/>
</dbReference>
<evidence type="ECO:0000313" key="10">
    <source>
        <dbReference type="Proteomes" id="UP001259982"/>
    </source>
</evidence>
<dbReference type="Pfam" id="PF00482">
    <property type="entry name" value="T2SSF"/>
    <property type="match status" value="1"/>
</dbReference>
<keyword evidence="3" id="KW-1003">Cell membrane</keyword>
<feature type="transmembrane region" description="Helical" evidence="7">
    <location>
        <begin position="108"/>
        <end position="130"/>
    </location>
</feature>
<evidence type="ECO:0000256" key="5">
    <source>
        <dbReference type="ARBA" id="ARBA00022989"/>
    </source>
</evidence>
<dbReference type="Gene3D" id="1.20.81.30">
    <property type="entry name" value="Type II secretion system (T2SS), domain F"/>
    <property type="match status" value="1"/>
</dbReference>
<comment type="caution">
    <text evidence="9">The sequence shown here is derived from an EMBL/GenBank/DDBJ whole genome shotgun (WGS) entry which is preliminary data.</text>
</comment>
<name>A0ABU3BBK1_9GAMM</name>
<sequence length="347" mass="38360">MAQKLAEVQESARVLRNMIAVGMPMDECLMQLSEIQRKWADKWKEAAKGVARGRNVSGEISRLYIWPSAYCEALKAGEASGSMVEVLSNVETLTSKMSEIKKTLSTKIVTPALYAGAGILIFCFYVIWVIPKTTENIQADNRTGLVALSDAVNGYLTTSWMWLLTYIAVGVFLLWYYFREEGNRADVMAFLTRVPAINSALQALYGGIWARYMCMLDSAGSIPYDEMVRISSATVPAWMRDSYRMFEADIVAGEDMTKSLRPHALPQGDPRRKWPVLLRAGLQVSAQTGNTAEALKEVQSSLIEDGMIRMTRILTGANYVGLAIAASAIIAPMLGMTLIQVSQVQNL</sequence>
<feature type="domain" description="Type II secretion system protein GspF" evidence="8">
    <location>
        <begin position="12"/>
        <end position="131"/>
    </location>
</feature>
<evidence type="ECO:0000256" key="6">
    <source>
        <dbReference type="ARBA" id="ARBA00023136"/>
    </source>
</evidence>
<dbReference type="RefSeq" id="WP_311658806.1">
    <property type="nucleotide sequence ID" value="NZ_JAVRHY010000006.1"/>
</dbReference>
<feature type="transmembrane region" description="Helical" evidence="7">
    <location>
        <begin position="160"/>
        <end position="178"/>
    </location>
</feature>
<organism evidence="9 10">
    <name type="scientific">Spectribacter acetivorans</name>
    <dbReference type="NCBI Taxonomy" id="3075603"/>
    <lineage>
        <taxon>Bacteria</taxon>
        <taxon>Pseudomonadati</taxon>
        <taxon>Pseudomonadota</taxon>
        <taxon>Gammaproteobacteria</taxon>
        <taxon>Salinisphaerales</taxon>
        <taxon>Salinisphaeraceae</taxon>
        <taxon>Spectribacter</taxon>
    </lineage>
</organism>
<dbReference type="EMBL" id="JAVRHY010000006">
    <property type="protein sequence ID" value="MDT0618643.1"/>
    <property type="molecule type" value="Genomic_DNA"/>
</dbReference>
<feature type="transmembrane region" description="Helical" evidence="7">
    <location>
        <begin position="317"/>
        <end position="339"/>
    </location>
</feature>
<dbReference type="PANTHER" id="PTHR30012:SF0">
    <property type="entry name" value="TYPE II SECRETION SYSTEM PROTEIN F-RELATED"/>
    <property type="match status" value="1"/>
</dbReference>
<gene>
    <name evidence="9" type="ORF">RM531_09145</name>
</gene>
<comment type="similarity">
    <text evidence="2">Belongs to the GSP F family.</text>
</comment>
<dbReference type="InterPro" id="IPR003004">
    <property type="entry name" value="GspF/PilC"/>
</dbReference>
<keyword evidence="4 7" id="KW-0812">Transmembrane</keyword>
<accession>A0ABU3BBK1</accession>
<keyword evidence="10" id="KW-1185">Reference proteome</keyword>
<keyword evidence="6 7" id="KW-0472">Membrane</keyword>
<evidence type="ECO:0000256" key="3">
    <source>
        <dbReference type="ARBA" id="ARBA00022475"/>
    </source>
</evidence>
<dbReference type="InterPro" id="IPR018076">
    <property type="entry name" value="T2SS_GspF_dom"/>
</dbReference>
<evidence type="ECO:0000256" key="1">
    <source>
        <dbReference type="ARBA" id="ARBA00004651"/>
    </source>
</evidence>
<evidence type="ECO:0000256" key="7">
    <source>
        <dbReference type="SAM" id="Phobius"/>
    </source>
</evidence>
<evidence type="ECO:0000259" key="8">
    <source>
        <dbReference type="Pfam" id="PF00482"/>
    </source>
</evidence>
<proteinExistence type="inferred from homology"/>